<organism evidence="2 3">
    <name type="scientific">Aurantiacibacter sediminis</name>
    <dbReference type="NCBI Taxonomy" id="2793064"/>
    <lineage>
        <taxon>Bacteria</taxon>
        <taxon>Pseudomonadati</taxon>
        <taxon>Pseudomonadota</taxon>
        <taxon>Alphaproteobacteria</taxon>
        <taxon>Sphingomonadales</taxon>
        <taxon>Erythrobacteraceae</taxon>
        <taxon>Aurantiacibacter</taxon>
    </lineage>
</organism>
<protein>
    <submittedName>
        <fullName evidence="2">Nucleoside triphosphate pyrophosphohydrolase</fullName>
        <ecNumber evidence="2">3.6.1.9</ecNumber>
    </submittedName>
</protein>
<comment type="caution">
    <text evidence="2">The sequence shown here is derived from an EMBL/GenBank/DDBJ whole genome shotgun (WGS) entry which is preliminary data.</text>
</comment>
<dbReference type="EC" id="3.6.1.9" evidence="2"/>
<dbReference type="InterPro" id="IPR048011">
    <property type="entry name" value="NTP-PPase_MazG-like_C"/>
</dbReference>
<dbReference type="CDD" id="cd11529">
    <property type="entry name" value="NTP-PPase_MazG_Cterm"/>
    <property type="match status" value="1"/>
</dbReference>
<dbReference type="PANTHER" id="PTHR30522">
    <property type="entry name" value="NUCLEOSIDE TRIPHOSPHATE PYROPHOSPHOHYDROLASE"/>
    <property type="match status" value="1"/>
</dbReference>
<dbReference type="Proteomes" id="UP000602442">
    <property type="component" value="Unassembled WGS sequence"/>
</dbReference>
<feature type="domain" description="NTP pyrophosphohydrolase MazG-like" evidence="1">
    <location>
        <begin position="28"/>
        <end position="101"/>
    </location>
</feature>
<proteinExistence type="predicted"/>
<dbReference type="InterPro" id="IPR011551">
    <property type="entry name" value="NTP_PyrPHydrolase_MazG"/>
</dbReference>
<dbReference type="CDD" id="cd11528">
    <property type="entry name" value="NTP-PPase_MazG_Nterm"/>
    <property type="match status" value="1"/>
</dbReference>
<dbReference type="GO" id="GO:0047429">
    <property type="term" value="F:nucleoside triphosphate diphosphatase activity"/>
    <property type="evidence" value="ECO:0007669"/>
    <property type="project" value="UniProtKB-EC"/>
</dbReference>
<gene>
    <name evidence="2" type="primary">mazG</name>
    <name evidence="2" type="ORF">I5L03_08360</name>
</gene>
<name>A0ABS0N3Q4_9SPHN</name>
<dbReference type="NCBIfam" id="TIGR00444">
    <property type="entry name" value="mazG"/>
    <property type="match status" value="1"/>
</dbReference>
<reference evidence="2 3" key="1">
    <citation type="submission" date="2020-11" db="EMBL/GenBank/DDBJ databases">
        <title>Erythrobacter sediminis sp. nov., a marine bacterium from a tidal flat of Garorim Bay.</title>
        <authorList>
            <person name="Kim D."/>
            <person name="Yoo Y."/>
            <person name="Kim J.-J."/>
        </authorList>
    </citation>
    <scope>NUCLEOTIDE SEQUENCE [LARGE SCALE GENOMIC DNA]</scope>
    <source>
        <strain evidence="2 3">JGD-13</strain>
    </source>
</reference>
<keyword evidence="3" id="KW-1185">Reference proteome</keyword>
<dbReference type="EMBL" id="JAEANY010000002">
    <property type="protein sequence ID" value="MBH5322596.1"/>
    <property type="molecule type" value="Genomic_DNA"/>
</dbReference>
<dbReference type="Pfam" id="PF03819">
    <property type="entry name" value="MazG"/>
    <property type="match status" value="1"/>
</dbReference>
<dbReference type="Gene3D" id="1.10.287.1080">
    <property type="entry name" value="MazG-like"/>
    <property type="match status" value="2"/>
</dbReference>
<sequence>MSEQLNRLLSIMARLRDPEHGCEWDVAQTFETIVPYTIEEAYEVADAIERNDMVELRSELGDLLLQVVFHSRMAEEDGQFAFEDVAKAISDKMEARHPHIFGDEGGQMDGKRWEDLKEAERAKEGATSAMDGVANAYPALLRSEKLQKRAARVGFEWDELEGPRAKLLEELDELHSADESEKLIEAGDVLFVAVNIVRRYGVDAEQALKAANSKFESRFREMERLAQQDEVDFAALSLDEQEAYWQRAKLSIG</sequence>
<dbReference type="PANTHER" id="PTHR30522:SF0">
    <property type="entry name" value="NUCLEOSIDE TRIPHOSPHATE PYROPHOSPHOHYDROLASE"/>
    <property type="match status" value="1"/>
</dbReference>
<dbReference type="SUPFAM" id="SSF101386">
    <property type="entry name" value="all-alpha NTP pyrophosphatases"/>
    <property type="match status" value="2"/>
</dbReference>
<evidence type="ECO:0000313" key="2">
    <source>
        <dbReference type="EMBL" id="MBH5322596.1"/>
    </source>
</evidence>
<evidence type="ECO:0000259" key="1">
    <source>
        <dbReference type="Pfam" id="PF03819"/>
    </source>
</evidence>
<dbReference type="InterPro" id="IPR048015">
    <property type="entry name" value="NTP-PPase_MazG-like_N"/>
</dbReference>
<dbReference type="RefSeq" id="WP_197921282.1">
    <property type="nucleotide sequence ID" value="NZ_CAWPTA010000007.1"/>
</dbReference>
<accession>A0ABS0N3Q4</accession>
<dbReference type="InterPro" id="IPR004518">
    <property type="entry name" value="MazG-like_dom"/>
</dbReference>
<dbReference type="NCBIfam" id="NF007113">
    <property type="entry name" value="PRK09562.1"/>
    <property type="match status" value="1"/>
</dbReference>
<evidence type="ECO:0000313" key="3">
    <source>
        <dbReference type="Proteomes" id="UP000602442"/>
    </source>
</evidence>
<keyword evidence="2" id="KW-0378">Hydrolase</keyword>